<dbReference type="Proteomes" id="UP000236497">
    <property type="component" value="Unassembled WGS sequence"/>
</dbReference>
<organism evidence="1 2">
    <name type="scientific">Herbinix hemicellulosilytica</name>
    <dbReference type="NCBI Taxonomy" id="1564487"/>
    <lineage>
        <taxon>Bacteria</taxon>
        <taxon>Bacillati</taxon>
        <taxon>Bacillota</taxon>
        <taxon>Clostridia</taxon>
        <taxon>Lachnospirales</taxon>
        <taxon>Lachnospiraceae</taxon>
        <taxon>Herbinix</taxon>
    </lineage>
</organism>
<keyword evidence="2" id="KW-1185">Reference proteome</keyword>
<evidence type="ECO:0000313" key="2">
    <source>
        <dbReference type="Proteomes" id="UP000236497"/>
    </source>
</evidence>
<dbReference type="OrthoDB" id="9808061at2"/>
<dbReference type="NCBIfam" id="NF047593">
    <property type="entry name" value="IS66_ISAeme5_TnpA"/>
    <property type="match status" value="1"/>
</dbReference>
<dbReference type="AlphaFoldDB" id="A0A0H5SHY0"/>
<gene>
    <name evidence="1" type="ORF">HHT355_1875</name>
</gene>
<name>A0A0H5SHY0_HERHM</name>
<evidence type="ECO:0000313" key="1">
    <source>
        <dbReference type="EMBL" id="CRZ35074.1"/>
    </source>
</evidence>
<accession>A0A0H5SHY0</accession>
<sequence length="114" mass="13180">MDKISHEMRLAQWTSIIRECNNSGMPKKSWMEINNINEKQFYYWQRRIRLEAVQDLQSSLSSNTTFVELPAPVAACKQDNQPDAVLRIGNNTLEIHNSLTPILLKTILQVMIHA</sequence>
<dbReference type="RefSeq" id="WP_103203175.1">
    <property type="nucleotide sequence ID" value="NZ_CVTD020000019.1"/>
</dbReference>
<evidence type="ECO:0008006" key="3">
    <source>
        <dbReference type="Google" id="ProtNLM"/>
    </source>
</evidence>
<protein>
    <recommendedName>
        <fullName evidence="3">Transposase</fullName>
    </recommendedName>
</protein>
<reference evidence="1 2" key="1">
    <citation type="submission" date="2015-06" db="EMBL/GenBank/DDBJ databases">
        <authorList>
            <person name="Wibberg Daniel"/>
        </authorList>
    </citation>
    <scope>NUCLEOTIDE SEQUENCE [LARGE SCALE GENOMIC DNA]</scope>
    <source>
        <strain evidence="1 2">T3/55T</strain>
    </source>
</reference>
<dbReference type="EMBL" id="CVTD020000019">
    <property type="protein sequence ID" value="CRZ35074.1"/>
    <property type="molecule type" value="Genomic_DNA"/>
</dbReference>
<proteinExistence type="predicted"/>